<evidence type="ECO:0000256" key="4">
    <source>
        <dbReference type="ARBA" id="ARBA00023163"/>
    </source>
</evidence>
<keyword evidence="4" id="KW-0804">Transcription</keyword>
<dbReference type="InterPro" id="IPR000847">
    <property type="entry name" value="LysR_HTH_N"/>
</dbReference>
<protein>
    <submittedName>
        <fullName evidence="6">LysR family transcriptional regulator</fullName>
    </submittedName>
</protein>
<dbReference type="InterPro" id="IPR005119">
    <property type="entry name" value="LysR_subst-bd"/>
</dbReference>
<dbReference type="InterPro" id="IPR036390">
    <property type="entry name" value="WH_DNA-bd_sf"/>
</dbReference>
<dbReference type="InterPro" id="IPR050950">
    <property type="entry name" value="HTH-type_LysR_regulators"/>
</dbReference>
<dbReference type="EMBL" id="VCPC01000007">
    <property type="protein sequence ID" value="TMV08216.1"/>
    <property type="molecule type" value="Genomic_DNA"/>
</dbReference>
<dbReference type="PANTHER" id="PTHR30419:SF8">
    <property type="entry name" value="NITROGEN ASSIMILATION TRANSCRIPTIONAL ACTIVATOR-RELATED"/>
    <property type="match status" value="1"/>
</dbReference>
<dbReference type="Gene3D" id="3.40.190.10">
    <property type="entry name" value="Periplasmic binding protein-like II"/>
    <property type="match status" value="2"/>
</dbReference>
<proteinExistence type="inferred from homology"/>
<dbReference type="SUPFAM" id="SSF53850">
    <property type="entry name" value="Periplasmic binding protein-like II"/>
    <property type="match status" value="1"/>
</dbReference>
<evidence type="ECO:0000256" key="1">
    <source>
        <dbReference type="ARBA" id="ARBA00009437"/>
    </source>
</evidence>
<evidence type="ECO:0000313" key="6">
    <source>
        <dbReference type="EMBL" id="TMV08216.1"/>
    </source>
</evidence>
<dbReference type="PROSITE" id="PS50931">
    <property type="entry name" value="HTH_LYSR"/>
    <property type="match status" value="1"/>
</dbReference>
<keyword evidence="7" id="KW-1185">Reference proteome</keyword>
<dbReference type="Pfam" id="PF03466">
    <property type="entry name" value="LysR_substrate"/>
    <property type="match status" value="1"/>
</dbReference>
<evidence type="ECO:0000313" key="7">
    <source>
        <dbReference type="Proteomes" id="UP001191082"/>
    </source>
</evidence>
<evidence type="ECO:0000256" key="2">
    <source>
        <dbReference type="ARBA" id="ARBA00023015"/>
    </source>
</evidence>
<comment type="similarity">
    <text evidence="1">Belongs to the LysR transcriptional regulatory family.</text>
</comment>
<accession>A0ABY2X002</accession>
<dbReference type="InterPro" id="IPR036388">
    <property type="entry name" value="WH-like_DNA-bd_sf"/>
</dbReference>
<dbReference type="Gene3D" id="1.10.10.10">
    <property type="entry name" value="Winged helix-like DNA-binding domain superfamily/Winged helix DNA-binding domain"/>
    <property type="match status" value="1"/>
</dbReference>
<name>A0ABY2X002_9RHOB</name>
<gene>
    <name evidence="6" type="ORF">FGK64_21215</name>
</gene>
<feature type="domain" description="HTH lysR-type" evidence="5">
    <location>
        <begin position="23"/>
        <end position="80"/>
    </location>
</feature>
<dbReference type="Proteomes" id="UP001191082">
    <property type="component" value="Unassembled WGS sequence"/>
</dbReference>
<organism evidence="6 7">
    <name type="scientific">Arenibacterium halophilum</name>
    <dbReference type="NCBI Taxonomy" id="2583821"/>
    <lineage>
        <taxon>Bacteria</taxon>
        <taxon>Pseudomonadati</taxon>
        <taxon>Pseudomonadota</taxon>
        <taxon>Alphaproteobacteria</taxon>
        <taxon>Rhodobacterales</taxon>
        <taxon>Paracoccaceae</taxon>
        <taxon>Arenibacterium</taxon>
    </lineage>
</organism>
<evidence type="ECO:0000256" key="3">
    <source>
        <dbReference type="ARBA" id="ARBA00023125"/>
    </source>
</evidence>
<keyword evidence="2" id="KW-0805">Transcription regulation</keyword>
<comment type="caution">
    <text evidence="6">The sequence shown here is derived from an EMBL/GenBank/DDBJ whole genome shotgun (WGS) entry which is preliminary data.</text>
</comment>
<dbReference type="PRINTS" id="PR00039">
    <property type="entry name" value="HTHLYSR"/>
</dbReference>
<dbReference type="Pfam" id="PF00126">
    <property type="entry name" value="HTH_1"/>
    <property type="match status" value="1"/>
</dbReference>
<reference evidence="6 7" key="1">
    <citation type="submission" date="2019-05" db="EMBL/GenBank/DDBJ databases">
        <title>Marivita sp. nov. isolated from sea sediment.</title>
        <authorList>
            <person name="Kim W."/>
        </authorList>
    </citation>
    <scope>NUCLEOTIDE SEQUENCE [LARGE SCALE GENOMIC DNA]</scope>
    <source>
        <strain evidence="6 7">CAU 1492</strain>
    </source>
</reference>
<sequence>MFSNIDIIRQTDTILFMNWDTHLRLRHVRCFLEIARAESVSVAADRLNITQPAVSRSLRELEDILGAQLFDRAGRGLRLNEAGRMFQSHAAASMTELMRGYDRLVKEGGATIRLSVGALPTASTDLLPRAALRFREEAPNVRLHILTGPNWLLFNQLRDGTLDLVVGRMPEGETSSGVTFQQLYIEDVVLVCRPDHPIIAASNPEVEIRRFPLILPPKGAVIFSTVDRYLSSIGLPEMRGDIETVALPAGRKIVQSSNMLWFISRGVVAEEVRLGTLITVDLASPLLSGPVGISVSRFAPLKVERNVLADCLRASTDELVALQMRPGSQRHC</sequence>
<keyword evidence="3" id="KW-0238">DNA-binding</keyword>
<dbReference type="PANTHER" id="PTHR30419">
    <property type="entry name" value="HTH-TYPE TRANSCRIPTIONAL REGULATOR YBHD"/>
    <property type="match status" value="1"/>
</dbReference>
<evidence type="ECO:0000259" key="5">
    <source>
        <dbReference type="PROSITE" id="PS50931"/>
    </source>
</evidence>
<dbReference type="SUPFAM" id="SSF46785">
    <property type="entry name" value="Winged helix' DNA-binding domain"/>
    <property type="match status" value="1"/>
</dbReference>